<keyword evidence="5" id="KW-1185">Reference proteome</keyword>
<comment type="subcellular location">
    <subcellularLocation>
        <location evidence="1">Membrane</location>
        <topology evidence="1">Multi-pass membrane protein</topology>
    </subcellularLocation>
</comment>
<dbReference type="InterPro" id="IPR056227">
    <property type="entry name" value="TMD0_ABC"/>
</dbReference>
<dbReference type="Pfam" id="PF24357">
    <property type="entry name" value="TMD0_ABC"/>
    <property type="match status" value="1"/>
</dbReference>
<feature type="transmembrane region" description="Helical" evidence="2">
    <location>
        <begin position="134"/>
        <end position="159"/>
    </location>
</feature>
<evidence type="ECO:0000313" key="5">
    <source>
        <dbReference type="Proteomes" id="UP001374579"/>
    </source>
</evidence>
<gene>
    <name evidence="4" type="ORF">V1264_014965</name>
</gene>
<dbReference type="Proteomes" id="UP001374579">
    <property type="component" value="Unassembled WGS sequence"/>
</dbReference>
<keyword evidence="2" id="KW-0472">Membrane</keyword>
<evidence type="ECO:0000313" key="4">
    <source>
        <dbReference type="EMBL" id="KAK7106967.1"/>
    </source>
</evidence>
<keyword evidence="2" id="KW-1133">Transmembrane helix</keyword>
<comment type="caution">
    <text evidence="4">The sequence shown here is derived from an EMBL/GenBank/DDBJ whole genome shotgun (WGS) entry which is preliminary data.</text>
</comment>
<feature type="domain" description="ABC transporter TMD0" evidence="3">
    <location>
        <begin position="3"/>
        <end position="165"/>
    </location>
</feature>
<dbReference type="GO" id="GO:0016020">
    <property type="term" value="C:membrane"/>
    <property type="evidence" value="ECO:0007669"/>
    <property type="project" value="UniProtKB-SubCell"/>
</dbReference>
<feature type="transmembrane region" description="Helical" evidence="2">
    <location>
        <begin position="72"/>
        <end position="90"/>
    </location>
</feature>
<protein>
    <recommendedName>
        <fullName evidence="3">ABC transporter TMD0 domain-containing protein</fullName>
    </recommendedName>
</protein>
<accession>A0AAN9GFX7</accession>
<proteinExistence type="predicted"/>
<feature type="transmembrane region" description="Helical" evidence="2">
    <location>
        <begin position="102"/>
        <end position="122"/>
    </location>
</feature>
<sequence>MDKLCANETFWDVTQSWQAEQPVFSKCFQNLVLTCLPCLTLWAMATMYLPCVVRRTTSLAGKRGWMFWAKQLSGSMMLILGVISIFLVISHMMESRDGDTPIAQLIAPCARTATMMLVLVVVTMETAKGINSSVVLFIFWLLVVIGDIVQLYCVILQQFQDTSDNLVAAAMFYLTFALDLLQLSLHSFSDKSVTISQDKTPENSSSLPAWLTYCWTNR</sequence>
<name>A0AAN9GFX7_9CAEN</name>
<reference evidence="4 5" key="1">
    <citation type="submission" date="2024-02" db="EMBL/GenBank/DDBJ databases">
        <title>Chromosome-scale genome assembly of the rough periwinkle Littorina saxatilis.</title>
        <authorList>
            <person name="De Jode A."/>
            <person name="Faria R."/>
            <person name="Formenti G."/>
            <person name="Sims Y."/>
            <person name="Smith T.P."/>
            <person name="Tracey A."/>
            <person name="Wood J.M.D."/>
            <person name="Zagrodzka Z.B."/>
            <person name="Johannesson K."/>
            <person name="Butlin R.K."/>
            <person name="Leder E.H."/>
        </authorList>
    </citation>
    <scope>NUCLEOTIDE SEQUENCE [LARGE SCALE GENOMIC DNA]</scope>
    <source>
        <strain evidence="4">Snail1</strain>
        <tissue evidence="4">Muscle</tissue>
    </source>
</reference>
<evidence type="ECO:0000256" key="1">
    <source>
        <dbReference type="ARBA" id="ARBA00004141"/>
    </source>
</evidence>
<feature type="transmembrane region" description="Helical" evidence="2">
    <location>
        <begin position="165"/>
        <end position="185"/>
    </location>
</feature>
<organism evidence="4 5">
    <name type="scientific">Littorina saxatilis</name>
    <dbReference type="NCBI Taxonomy" id="31220"/>
    <lineage>
        <taxon>Eukaryota</taxon>
        <taxon>Metazoa</taxon>
        <taxon>Spiralia</taxon>
        <taxon>Lophotrochozoa</taxon>
        <taxon>Mollusca</taxon>
        <taxon>Gastropoda</taxon>
        <taxon>Caenogastropoda</taxon>
        <taxon>Littorinimorpha</taxon>
        <taxon>Littorinoidea</taxon>
        <taxon>Littorinidae</taxon>
        <taxon>Littorina</taxon>
    </lineage>
</organism>
<feature type="transmembrane region" description="Helical" evidence="2">
    <location>
        <begin position="31"/>
        <end position="51"/>
    </location>
</feature>
<evidence type="ECO:0000259" key="3">
    <source>
        <dbReference type="Pfam" id="PF24357"/>
    </source>
</evidence>
<evidence type="ECO:0000256" key="2">
    <source>
        <dbReference type="SAM" id="Phobius"/>
    </source>
</evidence>
<keyword evidence="2" id="KW-0812">Transmembrane</keyword>
<dbReference type="AlphaFoldDB" id="A0AAN9GFX7"/>
<dbReference type="EMBL" id="JBAMIC010000004">
    <property type="protein sequence ID" value="KAK7106967.1"/>
    <property type="molecule type" value="Genomic_DNA"/>
</dbReference>